<dbReference type="EC" id="2.7.1.31" evidence="3"/>
<dbReference type="InterPro" id="IPR025286">
    <property type="entry name" value="MOFRL_assoc_dom"/>
</dbReference>
<dbReference type="OrthoDB" id="44918at2759"/>
<dbReference type="Gene3D" id="3.40.1480.10">
    <property type="entry name" value="MOFRL domain"/>
    <property type="match status" value="1"/>
</dbReference>
<dbReference type="Gene3D" id="3.40.50.10180">
    <property type="entry name" value="Glycerate kinase, MOFRL-like N-terminal domain"/>
    <property type="match status" value="1"/>
</dbReference>
<proteinExistence type="inferred from homology"/>
<evidence type="ECO:0000259" key="9">
    <source>
        <dbReference type="Pfam" id="PF05161"/>
    </source>
</evidence>
<gene>
    <name evidence="11" type="ORF">CINCED_3A006121</name>
</gene>
<dbReference type="InterPro" id="IPR039760">
    <property type="entry name" value="MOFRL_protein"/>
</dbReference>
<dbReference type="EMBL" id="CABPRJ010000524">
    <property type="protein sequence ID" value="VVC30588.1"/>
    <property type="molecule type" value="Genomic_DNA"/>
</dbReference>
<dbReference type="GO" id="GO:0008887">
    <property type="term" value="F:glycerate kinase activity"/>
    <property type="evidence" value="ECO:0007669"/>
    <property type="project" value="UniProtKB-EC"/>
</dbReference>
<sequence length="499" mass="54643">MLHVMCSKMFSKSECLAENLQEMKKYIVNIFRECVKSVMPRNVIKNTFKYDSKTLYVKDTKFCVSNNIYVVGFGKAVLEMALEIEQILDGSLKKAIVSVPFGVQQDLNNSKVLVMEAAKNNIPDRYAVENTKVITNTISELNEDDILIILISGGGSALLCSPTVSLNDKILTTTILSSHGASIEQLNTVRKALSNVKGGKLIKFVEKSTVISLILSDIVGDPLNSIASGPTTPNNDSNDLPMKIIKQFGLLDKIPSTVLKALKDNNNSLNSIKVNKRVHNYIIGNNKIALLTGVECVKNDYTPVLLTKSLQGNIKFVSIFYSKLILFVCELYLNSVNIDEILKNQLTSDIHKIDREIDVVFLINQVIEASSKKRGLCILSGGEPTVKVQGGGLGGRNQELALRISANIEQDHDCLKQFNIMFFSGGTDGIDGPTDACGAFGYPGLVEIAQSQGLNPSQSIKDNDSYGFYSLFNGGKDLLKIGHTGTNVMDLHILIIKPK</sequence>
<comment type="similarity">
    <text evidence="2">Belongs to the glycerate kinase type-2 family.</text>
</comment>
<evidence type="ECO:0000256" key="5">
    <source>
        <dbReference type="ARBA" id="ARBA00022679"/>
    </source>
</evidence>
<dbReference type="InterPro" id="IPR038614">
    <property type="entry name" value="GK_N_sf"/>
</dbReference>
<dbReference type="GO" id="GO:0005737">
    <property type="term" value="C:cytoplasm"/>
    <property type="evidence" value="ECO:0007669"/>
    <property type="project" value="TreeGrafter"/>
</dbReference>
<evidence type="ECO:0000256" key="1">
    <source>
        <dbReference type="ARBA" id="ARBA00000694"/>
    </source>
</evidence>
<dbReference type="AlphaFoldDB" id="A0A5E4MEN3"/>
<evidence type="ECO:0000256" key="3">
    <source>
        <dbReference type="ARBA" id="ARBA00012101"/>
    </source>
</evidence>
<dbReference type="InterPro" id="IPR007835">
    <property type="entry name" value="MOFRL"/>
</dbReference>
<evidence type="ECO:0000313" key="12">
    <source>
        <dbReference type="Proteomes" id="UP000325440"/>
    </source>
</evidence>
<dbReference type="FunFam" id="3.40.50.10180:FF:000001">
    <property type="entry name" value="Glycerate kinase"/>
    <property type="match status" value="1"/>
</dbReference>
<protein>
    <recommendedName>
        <fullName evidence="4">Glycerate kinase</fullName>
        <ecNumber evidence="3">2.7.1.31</ecNumber>
    </recommendedName>
</protein>
<keyword evidence="8" id="KW-0067">ATP-binding</keyword>
<dbReference type="PANTHER" id="PTHR12227:SF0">
    <property type="entry name" value="GLYCERATE KINASE"/>
    <property type="match status" value="1"/>
</dbReference>
<dbReference type="InterPro" id="IPR037035">
    <property type="entry name" value="GK-like_C_sf"/>
</dbReference>
<evidence type="ECO:0000313" key="11">
    <source>
        <dbReference type="EMBL" id="VVC30588.1"/>
    </source>
</evidence>
<organism evidence="11 12">
    <name type="scientific">Cinara cedri</name>
    <dbReference type="NCBI Taxonomy" id="506608"/>
    <lineage>
        <taxon>Eukaryota</taxon>
        <taxon>Metazoa</taxon>
        <taxon>Ecdysozoa</taxon>
        <taxon>Arthropoda</taxon>
        <taxon>Hexapoda</taxon>
        <taxon>Insecta</taxon>
        <taxon>Pterygota</taxon>
        <taxon>Neoptera</taxon>
        <taxon>Paraneoptera</taxon>
        <taxon>Hemiptera</taxon>
        <taxon>Sternorrhyncha</taxon>
        <taxon>Aphidomorpha</taxon>
        <taxon>Aphidoidea</taxon>
        <taxon>Aphididae</taxon>
        <taxon>Lachninae</taxon>
        <taxon>Cinara</taxon>
    </lineage>
</organism>
<evidence type="ECO:0000256" key="8">
    <source>
        <dbReference type="ARBA" id="ARBA00022840"/>
    </source>
</evidence>
<dbReference type="PANTHER" id="PTHR12227">
    <property type="entry name" value="GLYCERATE KINASE"/>
    <property type="match status" value="1"/>
</dbReference>
<dbReference type="Proteomes" id="UP000325440">
    <property type="component" value="Unassembled WGS sequence"/>
</dbReference>
<evidence type="ECO:0000256" key="6">
    <source>
        <dbReference type="ARBA" id="ARBA00022741"/>
    </source>
</evidence>
<keyword evidence="5" id="KW-0808">Transferase</keyword>
<feature type="domain" description="MOFRL-associated" evidence="10">
    <location>
        <begin position="28"/>
        <end position="263"/>
    </location>
</feature>
<comment type="catalytic activity">
    <reaction evidence="1">
        <text>(R)-glycerate + ATP = (2R)-3-phosphoglycerate + ADP + H(+)</text>
        <dbReference type="Rhea" id="RHEA:23516"/>
        <dbReference type="ChEBI" id="CHEBI:15378"/>
        <dbReference type="ChEBI" id="CHEBI:16659"/>
        <dbReference type="ChEBI" id="CHEBI:30616"/>
        <dbReference type="ChEBI" id="CHEBI:58272"/>
        <dbReference type="ChEBI" id="CHEBI:456216"/>
        <dbReference type="EC" id="2.7.1.31"/>
    </reaction>
</comment>
<keyword evidence="12" id="KW-1185">Reference proteome</keyword>
<feature type="domain" description="MOFRL" evidence="9">
    <location>
        <begin position="376"/>
        <end position="490"/>
    </location>
</feature>
<evidence type="ECO:0000259" key="10">
    <source>
        <dbReference type="Pfam" id="PF13660"/>
    </source>
</evidence>
<dbReference type="Pfam" id="PF05161">
    <property type="entry name" value="MOFRL"/>
    <property type="match status" value="1"/>
</dbReference>
<dbReference type="SUPFAM" id="SSF82544">
    <property type="entry name" value="GckA/TtuD-like"/>
    <property type="match status" value="1"/>
</dbReference>
<evidence type="ECO:0000256" key="2">
    <source>
        <dbReference type="ARBA" id="ARBA00005393"/>
    </source>
</evidence>
<keyword evidence="6" id="KW-0547">Nucleotide-binding</keyword>
<keyword evidence="7" id="KW-0418">Kinase</keyword>
<name>A0A5E4MEN3_9HEMI</name>
<evidence type="ECO:0000256" key="4">
    <source>
        <dbReference type="ARBA" id="ARBA00020720"/>
    </source>
</evidence>
<reference evidence="11 12" key="1">
    <citation type="submission" date="2019-08" db="EMBL/GenBank/DDBJ databases">
        <authorList>
            <person name="Alioto T."/>
            <person name="Alioto T."/>
            <person name="Gomez Garrido J."/>
        </authorList>
    </citation>
    <scope>NUCLEOTIDE SEQUENCE [LARGE SCALE GENOMIC DNA]</scope>
</reference>
<accession>A0A5E4MEN3</accession>
<evidence type="ECO:0000256" key="7">
    <source>
        <dbReference type="ARBA" id="ARBA00022777"/>
    </source>
</evidence>
<dbReference type="GO" id="GO:0005524">
    <property type="term" value="F:ATP binding"/>
    <property type="evidence" value="ECO:0007669"/>
    <property type="project" value="UniProtKB-KW"/>
</dbReference>
<dbReference type="Pfam" id="PF13660">
    <property type="entry name" value="DUF4147"/>
    <property type="match status" value="1"/>
</dbReference>